<dbReference type="Proteomes" id="UP000502823">
    <property type="component" value="Unassembled WGS sequence"/>
</dbReference>
<accession>A0A6L2PQ31</accession>
<name>A0A6L2PQ31_COPFO</name>
<dbReference type="Pfam" id="PF17778">
    <property type="entry name" value="WHD_BLACT"/>
    <property type="match status" value="1"/>
</dbReference>
<proteinExistence type="predicted"/>
<dbReference type="InterPro" id="IPR036866">
    <property type="entry name" value="RibonucZ/Hydroxyglut_hydro"/>
</dbReference>
<evidence type="ECO:0000313" key="2">
    <source>
        <dbReference type="EMBL" id="GFG34741.1"/>
    </source>
</evidence>
<dbReference type="InterPro" id="IPR050662">
    <property type="entry name" value="Sec-metab_biosynth-thioest"/>
</dbReference>
<dbReference type="InterPro" id="IPR036388">
    <property type="entry name" value="WH-like_DNA-bd_sf"/>
</dbReference>
<dbReference type="InterPro" id="IPR041516">
    <property type="entry name" value="LACTB2_WH"/>
</dbReference>
<reference evidence="3" key="1">
    <citation type="submission" date="2020-01" db="EMBL/GenBank/DDBJ databases">
        <title>Draft genome sequence of the Termite Coptotermes fromosanus.</title>
        <authorList>
            <person name="Itakura S."/>
            <person name="Yosikawa Y."/>
            <person name="Umezawa K."/>
        </authorList>
    </citation>
    <scope>NUCLEOTIDE SEQUENCE [LARGE SCALE GENOMIC DNA]</scope>
</reference>
<sequence>MNSLHRILELKPTCIYPGHGPVVENPLPKIEYYINHRNKREEEILGVLKEKGTTMSEMDLVKIIYIDTPENLHTAAASNVNHHLCKLLKEKKVLQCGSKWKYNMLASSLLGRPESEGSKQVKYYCHNNKYTSEHFSFSFETLGSGLPYEGAGGDLFLSIFLAGGIFKPDTKNWCYASHLLSRCLCASTLRILARTDNIAITVSLLMLCIP</sequence>
<gene>
    <name evidence="2" type="ORF">Cfor_04621</name>
</gene>
<dbReference type="SUPFAM" id="SSF56281">
    <property type="entry name" value="Metallo-hydrolase/oxidoreductase"/>
    <property type="match status" value="1"/>
</dbReference>
<protein>
    <recommendedName>
        <fullName evidence="1">LACTB2 winged helix domain-containing protein</fullName>
    </recommendedName>
</protein>
<feature type="domain" description="LACTB2 winged helix" evidence="1">
    <location>
        <begin position="57"/>
        <end position="100"/>
    </location>
</feature>
<dbReference type="PANTHER" id="PTHR23131">
    <property type="entry name" value="ENDORIBONUCLEASE LACTB2"/>
    <property type="match status" value="1"/>
</dbReference>
<comment type="caution">
    <text evidence="2">The sequence shown here is derived from an EMBL/GenBank/DDBJ whole genome shotgun (WGS) entry which is preliminary data.</text>
</comment>
<dbReference type="PANTHER" id="PTHR23131:SF0">
    <property type="entry name" value="ENDORIBONUCLEASE LACTB2"/>
    <property type="match status" value="1"/>
</dbReference>
<organism evidence="2 3">
    <name type="scientific">Coptotermes formosanus</name>
    <name type="common">Formosan subterranean termite</name>
    <dbReference type="NCBI Taxonomy" id="36987"/>
    <lineage>
        <taxon>Eukaryota</taxon>
        <taxon>Metazoa</taxon>
        <taxon>Ecdysozoa</taxon>
        <taxon>Arthropoda</taxon>
        <taxon>Hexapoda</taxon>
        <taxon>Insecta</taxon>
        <taxon>Pterygota</taxon>
        <taxon>Neoptera</taxon>
        <taxon>Polyneoptera</taxon>
        <taxon>Dictyoptera</taxon>
        <taxon>Blattodea</taxon>
        <taxon>Blattoidea</taxon>
        <taxon>Termitoidae</taxon>
        <taxon>Rhinotermitidae</taxon>
        <taxon>Coptotermes</taxon>
    </lineage>
</organism>
<dbReference type="AlphaFoldDB" id="A0A6L2PQ31"/>
<evidence type="ECO:0000313" key="3">
    <source>
        <dbReference type="Proteomes" id="UP000502823"/>
    </source>
</evidence>
<dbReference type="InParanoid" id="A0A6L2PQ31"/>
<dbReference type="EMBL" id="BLKM01000502">
    <property type="protein sequence ID" value="GFG34741.1"/>
    <property type="molecule type" value="Genomic_DNA"/>
</dbReference>
<dbReference type="Gene3D" id="1.10.10.10">
    <property type="entry name" value="Winged helix-like DNA-binding domain superfamily/Winged helix DNA-binding domain"/>
    <property type="match status" value="1"/>
</dbReference>
<keyword evidence="3" id="KW-1185">Reference proteome</keyword>
<evidence type="ECO:0000259" key="1">
    <source>
        <dbReference type="Pfam" id="PF17778"/>
    </source>
</evidence>
<dbReference type="FunFam" id="1.10.10.10:FF:000328">
    <property type="entry name" value="Lactamase beta 2"/>
    <property type="match status" value="1"/>
</dbReference>
<dbReference type="OrthoDB" id="17458at2759"/>